<comment type="catalytic activity">
    <reaction evidence="1">
        <text>[protein]-peptidylproline (omega=180) = [protein]-peptidylproline (omega=0)</text>
        <dbReference type="Rhea" id="RHEA:16237"/>
        <dbReference type="Rhea" id="RHEA-COMP:10747"/>
        <dbReference type="Rhea" id="RHEA-COMP:10748"/>
        <dbReference type="ChEBI" id="CHEBI:83833"/>
        <dbReference type="ChEBI" id="CHEBI:83834"/>
        <dbReference type="EC" id="5.2.1.8"/>
    </reaction>
</comment>
<gene>
    <name evidence="5" type="ORF">TeGR_g6135</name>
</gene>
<comment type="caution">
    <text evidence="5">The sequence shown here is derived from an EMBL/GenBank/DDBJ whole genome shotgun (WGS) entry which is preliminary data.</text>
</comment>
<evidence type="ECO:0000313" key="6">
    <source>
        <dbReference type="Proteomes" id="UP001165060"/>
    </source>
</evidence>
<evidence type="ECO:0000259" key="4">
    <source>
        <dbReference type="PROSITE" id="PS50198"/>
    </source>
</evidence>
<dbReference type="InterPro" id="IPR000297">
    <property type="entry name" value="PPIase_PpiC"/>
</dbReference>
<dbReference type="InterPro" id="IPR046357">
    <property type="entry name" value="PPIase_dom_sf"/>
</dbReference>
<dbReference type="PROSITE" id="PS50198">
    <property type="entry name" value="PPIC_PPIASE_2"/>
    <property type="match status" value="1"/>
</dbReference>
<dbReference type="Proteomes" id="UP001165060">
    <property type="component" value="Unassembled WGS sequence"/>
</dbReference>
<proteinExistence type="predicted"/>
<evidence type="ECO:0000313" key="5">
    <source>
        <dbReference type="EMBL" id="GMI19270.1"/>
    </source>
</evidence>
<evidence type="ECO:0000256" key="2">
    <source>
        <dbReference type="SAM" id="SignalP"/>
    </source>
</evidence>
<dbReference type="Pfam" id="PF00254">
    <property type="entry name" value="FKBP_C"/>
    <property type="match status" value="1"/>
</dbReference>
<dbReference type="SUPFAM" id="SSF54534">
    <property type="entry name" value="FKBP-like"/>
    <property type="match status" value="2"/>
</dbReference>
<name>A0ABQ6M4F3_9STRA</name>
<dbReference type="PROSITE" id="PS50059">
    <property type="entry name" value="FKBP_PPIASE"/>
    <property type="match status" value="1"/>
</dbReference>
<dbReference type="EC" id="5.2.1.8" evidence="1"/>
<keyword evidence="6" id="KW-1185">Reference proteome</keyword>
<dbReference type="Gene3D" id="3.10.50.40">
    <property type="match status" value="2"/>
</dbReference>
<feature type="signal peptide" evidence="2">
    <location>
        <begin position="1"/>
        <end position="25"/>
    </location>
</feature>
<evidence type="ECO:0000259" key="3">
    <source>
        <dbReference type="PROSITE" id="PS50059"/>
    </source>
</evidence>
<reference evidence="5 6" key="1">
    <citation type="journal article" date="2023" name="Commun. Biol.">
        <title>Genome analysis of Parmales, the sister group of diatoms, reveals the evolutionary specialization of diatoms from phago-mixotrophs to photoautotrophs.</title>
        <authorList>
            <person name="Ban H."/>
            <person name="Sato S."/>
            <person name="Yoshikawa S."/>
            <person name="Yamada K."/>
            <person name="Nakamura Y."/>
            <person name="Ichinomiya M."/>
            <person name="Sato N."/>
            <person name="Blanc-Mathieu R."/>
            <person name="Endo H."/>
            <person name="Kuwata A."/>
            <person name="Ogata H."/>
        </authorList>
    </citation>
    <scope>NUCLEOTIDE SEQUENCE [LARGE SCALE GENOMIC DNA]</scope>
</reference>
<dbReference type="PANTHER" id="PTHR43629">
    <property type="entry name" value="PEPTIDYL-PROLYL CIS-TRANS ISOMERASE"/>
    <property type="match status" value="1"/>
</dbReference>
<dbReference type="EMBL" id="BRYB01001153">
    <property type="protein sequence ID" value="GMI19270.1"/>
    <property type="molecule type" value="Genomic_DNA"/>
</dbReference>
<evidence type="ECO:0000256" key="1">
    <source>
        <dbReference type="PROSITE-ProRule" id="PRU00277"/>
    </source>
</evidence>
<keyword evidence="2" id="KW-0732">Signal</keyword>
<feature type="chain" id="PRO_5046852523" description="peptidylprolyl isomerase" evidence="2">
    <location>
        <begin position="26"/>
        <end position="304"/>
    </location>
</feature>
<keyword evidence="1" id="KW-0413">Isomerase</keyword>
<sequence length="304" mass="32705">MQPLLYQSLLLCAVLLLLHFPAALSSLSSHDAFLSRTSSEPGIKTTPSGLMYKVLKSSTSTSPLPAPVSPPPAAVVSVRYTGLLPSSSPSSDGSYPLREFTSSGGQEHVFITTDLVQGWQEGLRLMRLGDEFELTLPHTLAYGPQGAGGVIPAFSAIVFRMELTGFDEIGGGALDLWVWKGVVLMQRNLWGPVRVWYAVVHHILTRTLKECDACQQKLNSGSTFAQVAKANSICDSASSNGYLGSYESGTCILAFEKVMWKAKIGEVVGPIKSDFGWHLLMITSRGVVVDDKKGAPEGKKTKGE</sequence>
<dbReference type="Pfam" id="PF00639">
    <property type="entry name" value="Rotamase"/>
    <property type="match status" value="1"/>
</dbReference>
<protein>
    <recommendedName>
        <fullName evidence="1">peptidylprolyl isomerase</fullName>
        <ecNumber evidence="1">5.2.1.8</ecNumber>
    </recommendedName>
</protein>
<feature type="domain" description="PPIase FKBP-type" evidence="3">
    <location>
        <begin position="73"/>
        <end position="167"/>
    </location>
</feature>
<dbReference type="InterPro" id="IPR001179">
    <property type="entry name" value="PPIase_FKBP_dom"/>
</dbReference>
<keyword evidence="1" id="KW-0697">Rotamase</keyword>
<organism evidence="5 6">
    <name type="scientific">Tetraparma gracilis</name>
    <dbReference type="NCBI Taxonomy" id="2962635"/>
    <lineage>
        <taxon>Eukaryota</taxon>
        <taxon>Sar</taxon>
        <taxon>Stramenopiles</taxon>
        <taxon>Ochrophyta</taxon>
        <taxon>Bolidophyceae</taxon>
        <taxon>Parmales</taxon>
        <taxon>Triparmaceae</taxon>
        <taxon>Tetraparma</taxon>
    </lineage>
</organism>
<feature type="domain" description="PpiC" evidence="4">
    <location>
        <begin position="200"/>
        <end position="284"/>
    </location>
</feature>
<dbReference type="PANTHER" id="PTHR43629:SF2">
    <property type="entry name" value="RHODANESE-LIKE_PPIC DOMAIN-CONTAINING PROTEIN 12, CHLOROPLASTIC"/>
    <property type="match status" value="1"/>
</dbReference>
<accession>A0ABQ6M4F3</accession>
<dbReference type="InterPro" id="IPR052204">
    <property type="entry name" value="PpiC/parvulin_rotamase"/>
</dbReference>